<keyword evidence="1" id="KW-0812">Transmembrane</keyword>
<dbReference type="RefSeq" id="WP_309936821.1">
    <property type="nucleotide sequence ID" value="NZ_AP025305.1"/>
</dbReference>
<evidence type="ECO:0000313" key="2">
    <source>
        <dbReference type="EMBL" id="MDR6237362.1"/>
    </source>
</evidence>
<keyword evidence="3" id="KW-1185">Reference proteome</keyword>
<evidence type="ECO:0000313" key="3">
    <source>
        <dbReference type="Proteomes" id="UP001185092"/>
    </source>
</evidence>
<protein>
    <recommendedName>
        <fullName evidence="4">DUF1700 domain-containing protein</fullName>
    </recommendedName>
</protein>
<evidence type="ECO:0008006" key="4">
    <source>
        <dbReference type="Google" id="ProtNLM"/>
    </source>
</evidence>
<keyword evidence="1" id="KW-1133">Transmembrane helix</keyword>
<feature type="transmembrane region" description="Helical" evidence="1">
    <location>
        <begin position="107"/>
        <end position="128"/>
    </location>
</feature>
<accession>A0AAE3XIE2</accession>
<comment type="caution">
    <text evidence="2">The sequence shown here is derived from an EMBL/GenBank/DDBJ whole genome shotgun (WGS) entry which is preliminary data.</text>
</comment>
<dbReference type="AlphaFoldDB" id="A0AAE3XIE2"/>
<sequence>MKRITFKNKATQKIYDKYFKECGKEARNLTNEDRQDIIMELNSHIYEALQGDLAIEPAKFQDIIDNLGTAKTVIRPLVADKKMDQALKTFNPIQLAKALVLNITNGISYVIFAIIYLIILSGIYAIYIKIAHPEEVGMFFCDGKFMVFGRVQSEALQSKYVEVLGHGMIPFTIMIMAIAYFLLIFIMKSKRKLKNHLS</sequence>
<dbReference type="EMBL" id="JAVDQD010000001">
    <property type="protein sequence ID" value="MDR6237362.1"/>
    <property type="molecule type" value="Genomic_DNA"/>
</dbReference>
<dbReference type="Proteomes" id="UP001185092">
    <property type="component" value="Unassembled WGS sequence"/>
</dbReference>
<organism evidence="2 3">
    <name type="scientific">Aureibacter tunicatorum</name>
    <dbReference type="NCBI Taxonomy" id="866807"/>
    <lineage>
        <taxon>Bacteria</taxon>
        <taxon>Pseudomonadati</taxon>
        <taxon>Bacteroidota</taxon>
        <taxon>Cytophagia</taxon>
        <taxon>Cytophagales</taxon>
        <taxon>Persicobacteraceae</taxon>
        <taxon>Aureibacter</taxon>
    </lineage>
</organism>
<evidence type="ECO:0000256" key="1">
    <source>
        <dbReference type="SAM" id="Phobius"/>
    </source>
</evidence>
<keyword evidence="1" id="KW-0472">Membrane</keyword>
<proteinExistence type="predicted"/>
<name>A0AAE3XIE2_9BACT</name>
<reference evidence="2" key="1">
    <citation type="submission" date="2023-07" db="EMBL/GenBank/DDBJ databases">
        <title>Genomic Encyclopedia of Type Strains, Phase IV (KMG-IV): sequencing the most valuable type-strain genomes for metagenomic binning, comparative biology and taxonomic classification.</title>
        <authorList>
            <person name="Goeker M."/>
        </authorList>
    </citation>
    <scope>NUCLEOTIDE SEQUENCE</scope>
    <source>
        <strain evidence="2">DSM 26174</strain>
    </source>
</reference>
<feature type="transmembrane region" description="Helical" evidence="1">
    <location>
        <begin position="168"/>
        <end position="187"/>
    </location>
</feature>
<gene>
    <name evidence="2" type="ORF">HNQ88_000338</name>
</gene>